<dbReference type="SUPFAM" id="SSF81345">
    <property type="entry name" value="ABC transporter involved in vitamin B12 uptake, BtuC"/>
    <property type="match status" value="1"/>
</dbReference>
<evidence type="ECO:0000256" key="2">
    <source>
        <dbReference type="ARBA" id="ARBA00008034"/>
    </source>
</evidence>
<evidence type="ECO:0000256" key="3">
    <source>
        <dbReference type="ARBA" id="ARBA00022692"/>
    </source>
</evidence>
<feature type="transmembrane region" description="Helical" evidence="6">
    <location>
        <begin position="202"/>
        <end position="220"/>
    </location>
</feature>
<accession>A0A1J5SFW9</accession>
<dbReference type="EMBL" id="MLJW01000038">
    <property type="protein sequence ID" value="OIR07250.1"/>
    <property type="molecule type" value="Genomic_DNA"/>
</dbReference>
<keyword evidence="4 6" id="KW-1133">Transmembrane helix</keyword>
<evidence type="ECO:0000256" key="4">
    <source>
        <dbReference type="ARBA" id="ARBA00022989"/>
    </source>
</evidence>
<dbReference type="AlphaFoldDB" id="A0A1J5SFW9"/>
<feature type="transmembrane region" description="Helical" evidence="6">
    <location>
        <begin position="101"/>
        <end position="121"/>
    </location>
</feature>
<comment type="caution">
    <text evidence="7">The sequence shown here is derived from an EMBL/GenBank/DDBJ whole genome shotgun (WGS) entry which is preliminary data.</text>
</comment>
<name>A0A1J5SFW9_9ZZZZ</name>
<comment type="subcellular location">
    <subcellularLocation>
        <location evidence="1">Membrane</location>
        <topology evidence="1">Multi-pass membrane protein</topology>
    </subcellularLocation>
</comment>
<feature type="transmembrane region" description="Helical" evidence="6">
    <location>
        <begin position="253"/>
        <end position="272"/>
    </location>
</feature>
<sequence>MSVSEFLIAPFRYDFMQRGLLTAVLLGISGGLLGCVLVLRRLSLMGDALAHSLLPGIAAAYLLFGPSLPALFTGALFAGLLTALGSALLSRLTRVKEDAAFGALFVVLFGAGVALINLARTRLNILEFLFGNVLAVSSSDIALTAATTAVTVLVFVVGYRHIVLETFDPVFYRATGGRGGLVHLGLLTLVVLNLVASLQTMGIVLSLGLFLLPAVSAYLWSDHLRSLLAISSGIAVLCAVAGILISYHAGFPSGASIVLCLGFVFFFSAVASPRHGLLSKLRGGGDKI</sequence>
<dbReference type="PANTHER" id="PTHR30477">
    <property type="entry name" value="ABC-TRANSPORTER METAL-BINDING PROTEIN"/>
    <property type="match status" value="1"/>
</dbReference>
<evidence type="ECO:0000256" key="6">
    <source>
        <dbReference type="SAM" id="Phobius"/>
    </source>
</evidence>
<dbReference type="PANTHER" id="PTHR30477:SF13">
    <property type="entry name" value="IRON TRANSPORT SYSTEM MEMBRANE PROTEIN HI_0360-RELATED"/>
    <property type="match status" value="1"/>
</dbReference>
<dbReference type="GO" id="GO:0043190">
    <property type="term" value="C:ATP-binding cassette (ABC) transporter complex"/>
    <property type="evidence" value="ECO:0007669"/>
    <property type="project" value="InterPro"/>
</dbReference>
<dbReference type="Gene3D" id="1.10.3470.10">
    <property type="entry name" value="ABC transporter involved in vitamin B12 uptake, BtuC"/>
    <property type="match status" value="1"/>
</dbReference>
<proteinExistence type="inferred from homology"/>
<feature type="transmembrane region" description="Helical" evidence="6">
    <location>
        <begin position="180"/>
        <end position="196"/>
    </location>
</feature>
<keyword evidence="5 6" id="KW-0472">Membrane</keyword>
<gene>
    <name evidence="7" type="primary">mntB_1</name>
    <name evidence="7" type="ORF">GALL_105060</name>
</gene>
<feature type="transmembrane region" description="Helical" evidence="6">
    <location>
        <begin position="70"/>
        <end position="89"/>
    </location>
</feature>
<comment type="similarity">
    <text evidence="2">Belongs to the ABC-3 integral membrane protein family.</text>
</comment>
<dbReference type="InterPro" id="IPR037294">
    <property type="entry name" value="ABC_BtuC-like"/>
</dbReference>
<dbReference type="InterPro" id="IPR001626">
    <property type="entry name" value="ABC_TroCD"/>
</dbReference>
<feature type="transmembrane region" description="Helical" evidence="6">
    <location>
        <begin position="227"/>
        <end position="247"/>
    </location>
</feature>
<protein>
    <submittedName>
        <fullName evidence="7">Manganese transport system membrane protein MntB</fullName>
    </submittedName>
</protein>
<organism evidence="7">
    <name type="scientific">mine drainage metagenome</name>
    <dbReference type="NCBI Taxonomy" id="410659"/>
    <lineage>
        <taxon>unclassified sequences</taxon>
        <taxon>metagenomes</taxon>
        <taxon>ecological metagenomes</taxon>
    </lineage>
</organism>
<feature type="transmembrane region" description="Helical" evidence="6">
    <location>
        <begin position="46"/>
        <end position="64"/>
    </location>
</feature>
<evidence type="ECO:0000256" key="1">
    <source>
        <dbReference type="ARBA" id="ARBA00004141"/>
    </source>
</evidence>
<evidence type="ECO:0000256" key="5">
    <source>
        <dbReference type="ARBA" id="ARBA00023136"/>
    </source>
</evidence>
<feature type="transmembrane region" description="Helical" evidence="6">
    <location>
        <begin position="20"/>
        <end position="39"/>
    </location>
</feature>
<feature type="transmembrane region" description="Helical" evidence="6">
    <location>
        <begin position="141"/>
        <end position="159"/>
    </location>
</feature>
<dbReference type="GO" id="GO:0010043">
    <property type="term" value="P:response to zinc ion"/>
    <property type="evidence" value="ECO:0007669"/>
    <property type="project" value="TreeGrafter"/>
</dbReference>
<evidence type="ECO:0000313" key="7">
    <source>
        <dbReference type="EMBL" id="OIR07250.1"/>
    </source>
</evidence>
<reference evidence="7" key="1">
    <citation type="submission" date="2016-10" db="EMBL/GenBank/DDBJ databases">
        <title>Sequence of Gallionella enrichment culture.</title>
        <authorList>
            <person name="Poehlein A."/>
            <person name="Muehling M."/>
            <person name="Daniel R."/>
        </authorList>
    </citation>
    <scope>NUCLEOTIDE SEQUENCE</scope>
</reference>
<dbReference type="GO" id="GO:0055085">
    <property type="term" value="P:transmembrane transport"/>
    <property type="evidence" value="ECO:0007669"/>
    <property type="project" value="InterPro"/>
</dbReference>
<keyword evidence="3 6" id="KW-0812">Transmembrane</keyword>
<dbReference type="Pfam" id="PF00950">
    <property type="entry name" value="ABC-3"/>
    <property type="match status" value="1"/>
</dbReference>